<dbReference type="EMBL" id="NHON01000069">
    <property type="protein sequence ID" value="OWJ64081.1"/>
    <property type="molecule type" value="Genomic_DNA"/>
</dbReference>
<name>A0A211ZFN6_9PROT</name>
<dbReference type="STRING" id="1122125.GCA_000423185_00838"/>
<protein>
    <recommendedName>
        <fullName evidence="4">DUF4112 domain-containing protein</fullName>
    </recommendedName>
</protein>
<keyword evidence="3" id="KW-1185">Reference proteome</keyword>
<evidence type="ECO:0000313" key="3">
    <source>
        <dbReference type="Proteomes" id="UP000196655"/>
    </source>
</evidence>
<dbReference type="Proteomes" id="UP000196655">
    <property type="component" value="Unassembled WGS sequence"/>
</dbReference>
<keyword evidence="1" id="KW-1133">Transmembrane helix</keyword>
<proteinExistence type="predicted"/>
<dbReference type="PANTHER" id="PTHR35519">
    <property type="entry name" value="MEMBRANE PROTEINS"/>
    <property type="match status" value="1"/>
</dbReference>
<sequence length="136" mass="14840">MDIRPPRPHLIPRRNRPGSALDRAAELDRLDRLATLLDSRWRLPLLGWRFGLDSVIGLVPGLGDAAGGLLSAWLILRARRLGAPNRVLALMAGNVVLDVALGTVPVLGDVLDVGLKANRRNARLLRRHFERQGAGA</sequence>
<comment type="caution">
    <text evidence="2">The sequence shown here is derived from an EMBL/GenBank/DDBJ whole genome shotgun (WGS) entry which is preliminary data.</text>
</comment>
<keyword evidence="1" id="KW-0812">Transmembrane</keyword>
<gene>
    <name evidence="2" type="ORF">BWR60_26565</name>
</gene>
<feature type="transmembrane region" description="Helical" evidence="1">
    <location>
        <begin position="55"/>
        <end position="76"/>
    </location>
</feature>
<dbReference type="Pfam" id="PF13430">
    <property type="entry name" value="DUF4112"/>
    <property type="match status" value="1"/>
</dbReference>
<dbReference type="InterPro" id="IPR025187">
    <property type="entry name" value="DUF4112"/>
</dbReference>
<accession>A0A211ZFN6</accession>
<keyword evidence="1" id="KW-0472">Membrane</keyword>
<evidence type="ECO:0000313" key="2">
    <source>
        <dbReference type="EMBL" id="OWJ64081.1"/>
    </source>
</evidence>
<evidence type="ECO:0000256" key="1">
    <source>
        <dbReference type="SAM" id="Phobius"/>
    </source>
</evidence>
<dbReference type="PANTHER" id="PTHR35519:SF2">
    <property type="entry name" value="PH DOMAIN PROTEIN"/>
    <property type="match status" value="1"/>
</dbReference>
<organism evidence="2 3">
    <name type="scientific">Inquilinus limosus</name>
    <dbReference type="NCBI Taxonomy" id="171674"/>
    <lineage>
        <taxon>Bacteria</taxon>
        <taxon>Pseudomonadati</taxon>
        <taxon>Pseudomonadota</taxon>
        <taxon>Alphaproteobacteria</taxon>
        <taxon>Rhodospirillales</taxon>
        <taxon>Rhodospirillaceae</taxon>
        <taxon>Inquilinus</taxon>
    </lineage>
</organism>
<evidence type="ECO:0008006" key="4">
    <source>
        <dbReference type="Google" id="ProtNLM"/>
    </source>
</evidence>
<dbReference type="AlphaFoldDB" id="A0A211ZFN6"/>
<reference evidence="3" key="1">
    <citation type="submission" date="2017-05" db="EMBL/GenBank/DDBJ databases">
        <authorList>
            <person name="Macchi M."/>
            <person name="Festa S."/>
            <person name="Coppotelli B.M."/>
            <person name="Morelli I.S."/>
        </authorList>
    </citation>
    <scope>NUCLEOTIDE SEQUENCE [LARGE SCALE GENOMIC DNA]</scope>
    <source>
        <strain evidence="3">I</strain>
    </source>
</reference>